<dbReference type="PANTHER" id="PTHR11002">
    <property type="entry name" value="CARBONIC ANHYDRASE"/>
    <property type="match status" value="1"/>
</dbReference>
<evidence type="ECO:0000256" key="1">
    <source>
        <dbReference type="ARBA" id="ARBA00006217"/>
    </source>
</evidence>
<protein>
    <submittedName>
        <fullName evidence="3">Carbonic anhydrase</fullName>
    </submittedName>
</protein>
<comment type="similarity">
    <text evidence="1">Belongs to the beta-class carbonic anhydrase family.</text>
</comment>
<organism evidence="3 4">
    <name type="scientific">Actinoplanes flavus</name>
    <dbReference type="NCBI Taxonomy" id="2820290"/>
    <lineage>
        <taxon>Bacteria</taxon>
        <taxon>Bacillati</taxon>
        <taxon>Actinomycetota</taxon>
        <taxon>Actinomycetes</taxon>
        <taxon>Micromonosporales</taxon>
        <taxon>Micromonosporaceae</taxon>
        <taxon>Actinoplanes</taxon>
    </lineage>
</organism>
<reference evidence="3 4" key="1">
    <citation type="submission" date="2021-03" db="EMBL/GenBank/DDBJ databases">
        <title>Actinoplanes flavus sp. nov., a novel actinomycete isolated from Coconut Palm rhizosphere soil.</title>
        <authorList>
            <person name="Luo X."/>
        </authorList>
    </citation>
    <scope>NUCLEOTIDE SEQUENCE [LARGE SCALE GENOMIC DNA]</scope>
    <source>
        <strain evidence="3 4">NEAU-H7</strain>
    </source>
</reference>
<dbReference type="Pfam" id="PF00484">
    <property type="entry name" value="Pro_CA"/>
    <property type="match status" value="1"/>
</dbReference>
<dbReference type="SMART" id="SM00947">
    <property type="entry name" value="Pro_CA"/>
    <property type="match status" value="1"/>
</dbReference>
<dbReference type="SUPFAM" id="SSF53056">
    <property type="entry name" value="beta-carbonic anhydrase, cab"/>
    <property type="match status" value="1"/>
</dbReference>
<name>A0ABS3UIQ4_9ACTN</name>
<comment type="function">
    <text evidence="2">Catalyzes the reversible hydration of carbon dioxide to form bicarbonate.</text>
</comment>
<proteinExistence type="inferred from homology"/>
<evidence type="ECO:0000313" key="3">
    <source>
        <dbReference type="EMBL" id="MBO3738668.1"/>
    </source>
</evidence>
<keyword evidence="4" id="KW-1185">Reference proteome</keyword>
<sequence length="193" mass="20405">MPPQPAAPDRGRPDPVEALARLRAGNARFIANTSPPGGGSQPFAVVVGCIDARVPVETVFGQGAGAICVVRSAGHVLDRAVTGSVEFAVTELRVPLVVVLGHDDCRAVAAAYEAVRTGRRPAGARQFLIDQITPAIPAAASAGHSLDKATRDHIRRTVAALRQAAYLREAFTARRIDVVGGLYRLESRRVEMV</sequence>
<evidence type="ECO:0000256" key="2">
    <source>
        <dbReference type="ARBA" id="ARBA00024993"/>
    </source>
</evidence>
<evidence type="ECO:0000313" key="4">
    <source>
        <dbReference type="Proteomes" id="UP000679690"/>
    </source>
</evidence>
<dbReference type="Proteomes" id="UP000679690">
    <property type="component" value="Unassembled WGS sequence"/>
</dbReference>
<gene>
    <name evidence="3" type="ORF">J5X75_14165</name>
</gene>
<dbReference type="EMBL" id="JAGFNS010000008">
    <property type="protein sequence ID" value="MBO3738668.1"/>
    <property type="molecule type" value="Genomic_DNA"/>
</dbReference>
<accession>A0ABS3UIQ4</accession>
<dbReference type="Gene3D" id="3.40.1050.10">
    <property type="entry name" value="Carbonic anhydrase"/>
    <property type="match status" value="1"/>
</dbReference>
<comment type="caution">
    <text evidence="3">The sequence shown here is derived from an EMBL/GenBank/DDBJ whole genome shotgun (WGS) entry which is preliminary data.</text>
</comment>
<dbReference type="PANTHER" id="PTHR11002:SF79">
    <property type="entry name" value="CARBONIC ANHYDRASE 2"/>
    <property type="match status" value="1"/>
</dbReference>
<dbReference type="InterPro" id="IPR001765">
    <property type="entry name" value="Carbonic_anhydrase"/>
</dbReference>
<dbReference type="InterPro" id="IPR036874">
    <property type="entry name" value="Carbonic_anhydrase_sf"/>
</dbReference>